<keyword evidence="5" id="KW-0479">Metal-binding</keyword>
<dbReference type="Pfam" id="PF02225">
    <property type="entry name" value="PA"/>
    <property type="match status" value="1"/>
</dbReference>
<evidence type="ECO:0000256" key="8">
    <source>
        <dbReference type="ARBA" id="ARBA00022989"/>
    </source>
</evidence>
<dbReference type="SMART" id="SM00184">
    <property type="entry name" value="RING"/>
    <property type="match status" value="1"/>
</dbReference>
<dbReference type="EMBL" id="CP144751">
    <property type="protein sequence ID" value="WVZ84625.1"/>
    <property type="molecule type" value="Genomic_DNA"/>
</dbReference>
<feature type="region of interest" description="Disordered" evidence="12">
    <location>
        <begin position="267"/>
        <end position="286"/>
    </location>
</feature>
<organism evidence="16 17">
    <name type="scientific">Paspalum notatum var. saurae</name>
    <dbReference type="NCBI Taxonomy" id="547442"/>
    <lineage>
        <taxon>Eukaryota</taxon>
        <taxon>Viridiplantae</taxon>
        <taxon>Streptophyta</taxon>
        <taxon>Embryophyta</taxon>
        <taxon>Tracheophyta</taxon>
        <taxon>Spermatophyta</taxon>
        <taxon>Magnoliopsida</taxon>
        <taxon>Liliopsida</taxon>
        <taxon>Poales</taxon>
        <taxon>Poaceae</taxon>
        <taxon>PACMAD clade</taxon>
        <taxon>Panicoideae</taxon>
        <taxon>Andropogonodae</taxon>
        <taxon>Paspaleae</taxon>
        <taxon>Paspalinae</taxon>
        <taxon>Paspalum</taxon>
    </lineage>
</organism>
<dbReference type="GO" id="GO:0008270">
    <property type="term" value="F:zinc ion binding"/>
    <property type="evidence" value="ECO:0007669"/>
    <property type="project" value="UniProtKB-KW"/>
</dbReference>
<proteinExistence type="predicted"/>
<evidence type="ECO:0000256" key="10">
    <source>
        <dbReference type="ARBA" id="ARBA00023180"/>
    </source>
</evidence>
<feature type="compositionally biased region" description="Pro residues" evidence="12">
    <location>
        <begin position="184"/>
        <end position="194"/>
    </location>
</feature>
<evidence type="ECO:0000256" key="13">
    <source>
        <dbReference type="SAM" id="Phobius"/>
    </source>
</evidence>
<evidence type="ECO:0000256" key="5">
    <source>
        <dbReference type="ARBA" id="ARBA00022723"/>
    </source>
</evidence>
<evidence type="ECO:0000256" key="4">
    <source>
        <dbReference type="ARBA" id="ARBA00022692"/>
    </source>
</evidence>
<dbReference type="InterPro" id="IPR003137">
    <property type="entry name" value="PA_domain"/>
</dbReference>
<dbReference type="Gene3D" id="3.30.40.10">
    <property type="entry name" value="Zinc/RING finger domain, C3HC4 (zinc finger)"/>
    <property type="match status" value="1"/>
</dbReference>
<feature type="chain" id="PRO_5042996933" description="RING-type E3 ubiquitin transferase" evidence="14">
    <location>
        <begin position="20"/>
        <end position="535"/>
    </location>
</feature>
<evidence type="ECO:0000313" key="16">
    <source>
        <dbReference type="EMBL" id="WVZ84625.1"/>
    </source>
</evidence>
<keyword evidence="14" id="KW-0732">Signal</keyword>
<evidence type="ECO:0000256" key="14">
    <source>
        <dbReference type="SAM" id="SignalP"/>
    </source>
</evidence>
<keyword evidence="10" id="KW-0325">Glycoprotein</keyword>
<feature type="transmembrane region" description="Helical" evidence="13">
    <location>
        <begin position="420"/>
        <end position="444"/>
    </location>
</feature>
<dbReference type="FunFam" id="3.30.40.10:FF:000388">
    <property type="entry name" value="Putative RING zinc finger domain superfamily protein"/>
    <property type="match status" value="1"/>
</dbReference>
<feature type="signal peptide" evidence="14">
    <location>
        <begin position="1"/>
        <end position="19"/>
    </location>
</feature>
<feature type="region of interest" description="Disordered" evidence="12">
    <location>
        <begin position="163"/>
        <end position="209"/>
    </location>
</feature>
<keyword evidence="4 13" id="KW-0812">Transmembrane</keyword>
<dbReference type="GO" id="GO:0061630">
    <property type="term" value="F:ubiquitin protein ligase activity"/>
    <property type="evidence" value="ECO:0007669"/>
    <property type="project" value="UniProtKB-EC"/>
</dbReference>
<dbReference type="GO" id="GO:0016020">
    <property type="term" value="C:membrane"/>
    <property type="evidence" value="ECO:0007669"/>
    <property type="project" value="UniProtKB-SubCell"/>
</dbReference>
<dbReference type="Pfam" id="PF13639">
    <property type="entry name" value="zf-RING_2"/>
    <property type="match status" value="1"/>
</dbReference>
<reference evidence="16 17" key="1">
    <citation type="submission" date="2024-02" db="EMBL/GenBank/DDBJ databases">
        <title>High-quality chromosome-scale genome assembly of Pensacola bahiagrass (Paspalum notatum Flugge var. saurae).</title>
        <authorList>
            <person name="Vega J.M."/>
            <person name="Podio M."/>
            <person name="Orjuela J."/>
            <person name="Siena L.A."/>
            <person name="Pessino S.C."/>
            <person name="Combes M.C."/>
            <person name="Mariac C."/>
            <person name="Albertini E."/>
            <person name="Pupilli F."/>
            <person name="Ortiz J.P.A."/>
            <person name="Leblanc O."/>
        </authorList>
    </citation>
    <scope>NUCLEOTIDE SEQUENCE [LARGE SCALE GENOMIC DNA]</scope>
    <source>
        <strain evidence="16">R1</strain>
        <tissue evidence="16">Leaf</tissue>
    </source>
</reference>
<keyword evidence="7" id="KW-0862">Zinc</keyword>
<comment type="catalytic activity">
    <reaction evidence="1">
        <text>S-ubiquitinyl-[E2 ubiquitin-conjugating enzyme]-L-cysteine + [acceptor protein]-L-lysine = [E2 ubiquitin-conjugating enzyme]-L-cysteine + N(6)-ubiquitinyl-[acceptor protein]-L-lysine.</text>
        <dbReference type="EC" id="2.3.2.27"/>
    </reaction>
</comment>
<evidence type="ECO:0000256" key="7">
    <source>
        <dbReference type="ARBA" id="ARBA00022833"/>
    </source>
</evidence>
<dbReference type="SUPFAM" id="SSF57850">
    <property type="entry name" value="RING/U-box"/>
    <property type="match status" value="1"/>
</dbReference>
<keyword evidence="6 11" id="KW-0863">Zinc-finger</keyword>
<dbReference type="CDD" id="cd16454">
    <property type="entry name" value="RING-H2_PA-TM-RING"/>
    <property type="match status" value="1"/>
</dbReference>
<feature type="domain" description="RING-type" evidence="15">
    <location>
        <begin position="488"/>
        <end position="530"/>
    </location>
</feature>
<evidence type="ECO:0000256" key="6">
    <source>
        <dbReference type="ARBA" id="ARBA00022771"/>
    </source>
</evidence>
<dbReference type="AlphaFoldDB" id="A0AAQ3X4X7"/>
<name>A0AAQ3X4X7_PASNO</name>
<dbReference type="Proteomes" id="UP001341281">
    <property type="component" value="Chromosome 07"/>
</dbReference>
<evidence type="ECO:0000313" key="17">
    <source>
        <dbReference type="Proteomes" id="UP001341281"/>
    </source>
</evidence>
<protein>
    <recommendedName>
        <fullName evidence="3">RING-type E3 ubiquitin transferase</fullName>
        <ecNumber evidence="3">2.3.2.27</ecNumber>
    </recommendedName>
</protein>
<keyword evidence="8 13" id="KW-1133">Transmembrane helix</keyword>
<evidence type="ECO:0000256" key="1">
    <source>
        <dbReference type="ARBA" id="ARBA00000900"/>
    </source>
</evidence>
<dbReference type="SUPFAM" id="SSF52025">
    <property type="entry name" value="PA domain"/>
    <property type="match status" value="1"/>
</dbReference>
<sequence>MSPGVFLLLLAAALRPCAALVRLHSTSFSFTFLDAPARFGPRVGGDGICGSLRAADPVAACEPIKDRGGAGRKAFVLISRGNCSFEDKVRVAQHAGFDAAVVYDDEEKASLYSSASHPPTLCLVAAGSPTSTAALPDETSRSSFLFLQLTFIPSAPFLSDMRNSRSCASPRAHGPERYGQRTAPPSPPLPPPGTPSRRSRHSEEMVGNNDLDPLTYDAISILVSVFSTLWSLPSAATAMSSCSFLRAALRGHSRCFLSCRRQGRLLRSPPRLPPASAPASDDGVQNNRSALAGKEFSTGTEVNDVQRLRLPPIPRRQERLFMAAAGRQRSLTLAAAMARCSLDVLFDAISTMQTVKTTEPAWDIPCIVNSFLHDILVVGDSEGIHIPAIFVSKMAGETLKKFARGEDDECCINSSVDETAGTVLVMSFVSLVVIISVLASFLFARNCRLLRHGVDNQPPYVKKHVVEKLPCSAYSAPYSIEDNFQEPCAICLEDYNNGDILRHLPCKHEFHKICIDSWLTKWGTFCPICKLEVIN</sequence>
<dbReference type="PROSITE" id="PS50089">
    <property type="entry name" value="ZF_RING_2"/>
    <property type="match status" value="1"/>
</dbReference>
<accession>A0AAQ3X4X7</accession>
<evidence type="ECO:0000256" key="9">
    <source>
        <dbReference type="ARBA" id="ARBA00023136"/>
    </source>
</evidence>
<dbReference type="InterPro" id="IPR013083">
    <property type="entry name" value="Znf_RING/FYVE/PHD"/>
</dbReference>
<keyword evidence="17" id="KW-1185">Reference proteome</keyword>
<dbReference type="PANTHER" id="PTHR47168">
    <property type="entry name" value="RING ZINC FINGER DOMAIN SUPERFAMILY PROTEIN-RELATED"/>
    <property type="match status" value="1"/>
</dbReference>
<evidence type="ECO:0000256" key="11">
    <source>
        <dbReference type="PROSITE-ProRule" id="PRU00175"/>
    </source>
</evidence>
<comment type="subcellular location">
    <subcellularLocation>
        <location evidence="2">Membrane</location>
        <topology evidence="2">Single-pass membrane protein</topology>
    </subcellularLocation>
</comment>
<dbReference type="EC" id="2.3.2.27" evidence="3"/>
<dbReference type="InterPro" id="IPR001841">
    <property type="entry name" value="Znf_RING"/>
</dbReference>
<dbReference type="Gene3D" id="3.50.30.30">
    <property type="match status" value="1"/>
</dbReference>
<dbReference type="InterPro" id="IPR046450">
    <property type="entry name" value="PA_dom_sf"/>
</dbReference>
<evidence type="ECO:0000256" key="12">
    <source>
        <dbReference type="SAM" id="MobiDB-lite"/>
    </source>
</evidence>
<dbReference type="InterPro" id="IPR051653">
    <property type="entry name" value="E3_ligase_sorting_rcpt"/>
</dbReference>
<evidence type="ECO:0000259" key="15">
    <source>
        <dbReference type="PROSITE" id="PS50089"/>
    </source>
</evidence>
<gene>
    <name evidence="16" type="ORF">U9M48_031639</name>
</gene>
<keyword evidence="9 13" id="KW-0472">Membrane</keyword>
<dbReference type="PANTHER" id="PTHR47168:SF1">
    <property type="entry name" value="OS02G0798600 PROTEIN"/>
    <property type="match status" value="1"/>
</dbReference>
<evidence type="ECO:0000256" key="3">
    <source>
        <dbReference type="ARBA" id="ARBA00012483"/>
    </source>
</evidence>
<evidence type="ECO:0000256" key="2">
    <source>
        <dbReference type="ARBA" id="ARBA00004167"/>
    </source>
</evidence>